<evidence type="ECO:0000256" key="1">
    <source>
        <dbReference type="ARBA" id="ARBA00008078"/>
    </source>
</evidence>
<dbReference type="InParanoid" id="L7JST3"/>
<dbReference type="AlphaFoldDB" id="L7JST3"/>
<accession>L7JST3</accession>
<dbReference type="Proteomes" id="UP000011185">
    <property type="component" value="Unassembled WGS sequence"/>
</dbReference>
<dbReference type="InterPro" id="IPR006677">
    <property type="entry name" value="tRNA_intron_Endonuc_cat-like"/>
</dbReference>
<feature type="domain" description="tRNA intron endonuclease catalytic" evidence="4">
    <location>
        <begin position="13"/>
        <end position="83"/>
    </location>
</feature>
<protein>
    <recommendedName>
        <fullName evidence="2">tRNA-intron lyase</fullName>
        <ecNumber evidence="2">4.6.1.16</ecNumber>
    </recommendedName>
</protein>
<comment type="similarity">
    <text evidence="1">Belongs to the tRNA-intron endonuclease family.</text>
</comment>
<dbReference type="CDD" id="cd22363">
    <property type="entry name" value="tRNA-intron_lyase_C"/>
    <property type="match status" value="1"/>
</dbReference>
<dbReference type="SUPFAM" id="SSF53032">
    <property type="entry name" value="tRNA-intron endonuclease catalytic domain-like"/>
    <property type="match status" value="1"/>
</dbReference>
<dbReference type="InterPro" id="IPR036167">
    <property type="entry name" value="tRNA_intron_Endo_cat-like_sf"/>
</dbReference>
<evidence type="ECO:0000256" key="3">
    <source>
        <dbReference type="ARBA" id="ARBA00034031"/>
    </source>
</evidence>
<comment type="catalytic activity">
    <reaction evidence="3">
        <text>pretRNA = a 3'-half-tRNA molecule with a 5'-OH end + a 5'-half-tRNA molecule with a 2',3'-cyclic phosphate end + an intron with a 2',3'-cyclic phosphate and a 5'-hydroxyl terminus.</text>
        <dbReference type="EC" id="4.6.1.16"/>
    </reaction>
</comment>
<dbReference type="STRING" id="72359.L7JST3"/>
<dbReference type="VEuPathDB" id="MicrosporidiaDB:THOM_2723"/>
<sequence length="103" mass="11757">MINHHKKIMRIKSHLLAAGYEVTDGIKYGTDFLIYTHDRNKVHAKYACIVYNKQSFLSVIAVQRVVNGVGKVLIFGDVRDGKVMFWRVERLYKRNDGDGTNGG</sequence>
<dbReference type="GO" id="GO:0006388">
    <property type="term" value="P:tRNA splicing, via endonucleolytic cleavage and ligation"/>
    <property type="evidence" value="ECO:0007669"/>
    <property type="project" value="InterPro"/>
</dbReference>
<keyword evidence="5" id="KW-0540">Nuclease</keyword>
<dbReference type="Pfam" id="PF01974">
    <property type="entry name" value="tRNA_int_endo"/>
    <property type="match status" value="1"/>
</dbReference>
<gene>
    <name evidence="5" type="ORF">THOM_2723</name>
</gene>
<dbReference type="GO" id="GO:0016787">
    <property type="term" value="F:hydrolase activity"/>
    <property type="evidence" value="ECO:0007669"/>
    <property type="project" value="UniProtKB-KW"/>
</dbReference>
<reference evidence="5 6" key="1">
    <citation type="journal article" date="2012" name="PLoS Pathog.">
        <title>The genome of the obligate intracellular parasite Trachipleistophora hominis: new insights into microsporidian genome dynamics and reductive evolution.</title>
        <authorList>
            <person name="Heinz E."/>
            <person name="Williams T.A."/>
            <person name="Nakjang S."/>
            <person name="Noel C.J."/>
            <person name="Swan D.C."/>
            <person name="Goldberg A.V."/>
            <person name="Harris S.R."/>
            <person name="Weinmaier T."/>
            <person name="Markert S."/>
            <person name="Becher D."/>
            <person name="Bernhardt J."/>
            <person name="Dagan T."/>
            <person name="Hacker C."/>
            <person name="Lucocq J.M."/>
            <person name="Schweder T."/>
            <person name="Rattei T."/>
            <person name="Hall N."/>
            <person name="Hirt R.P."/>
            <person name="Embley T.M."/>
        </authorList>
    </citation>
    <scope>NUCLEOTIDE SEQUENCE [LARGE SCALE GENOMIC DNA]</scope>
</reference>
<keyword evidence="5" id="KW-0378">Hydrolase</keyword>
<keyword evidence="6" id="KW-1185">Reference proteome</keyword>
<dbReference type="Gene3D" id="3.40.1350.10">
    <property type="match status" value="1"/>
</dbReference>
<evidence type="ECO:0000259" key="4">
    <source>
        <dbReference type="Pfam" id="PF01974"/>
    </source>
</evidence>
<dbReference type="OMA" id="VHSKYAV"/>
<dbReference type="GO" id="GO:0000213">
    <property type="term" value="F:tRNA-intron lyase activity"/>
    <property type="evidence" value="ECO:0007669"/>
    <property type="project" value="UniProtKB-EC"/>
</dbReference>
<keyword evidence="5" id="KW-0255">Endonuclease</keyword>
<dbReference type="OrthoDB" id="48041at2759"/>
<organism evidence="5 6">
    <name type="scientific">Trachipleistophora hominis</name>
    <name type="common">Microsporidian parasite</name>
    <dbReference type="NCBI Taxonomy" id="72359"/>
    <lineage>
        <taxon>Eukaryota</taxon>
        <taxon>Fungi</taxon>
        <taxon>Fungi incertae sedis</taxon>
        <taxon>Microsporidia</taxon>
        <taxon>Pleistophoridae</taxon>
        <taxon>Trachipleistophora</taxon>
    </lineage>
</organism>
<dbReference type="HOGENOM" id="CLU_177208_0_0_1"/>
<dbReference type="GO" id="GO:0003676">
    <property type="term" value="F:nucleic acid binding"/>
    <property type="evidence" value="ECO:0007669"/>
    <property type="project" value="InterPro"/>
</dbReference>
<dbReference type="EC" id="4.6.1.16" evidence="2"/>
<proteinExistence type="inferred from homology"/>
<evidence type="ECO:0000313" key="5">
    <source>
        <dbReference type="EMBL" id="ELQ74360.1"/>
    </source>
</evidence>
<evidence type="ECO:0000256" key="2">
    <source>
        <dbReference type="ARBA" id="ARBA00012573"/>
    </source>
</evidence>
<name>L7JST3_TRAHO</name>
<dbReference type="GO" id="GO:0005634">
    <property type="term" value="C:nucleus"/>
    <property type="evidence" value="ECO:0007669"/>
    <property type="project" value="UniProtKB-ARBA"/>
</dbReference>
<dbReference type="InterPro" id="IPR011856">
    <property type="entry name" value="tRNA_endonuc-like_dom_sf"/>
</dbReference>
<evidence type="ECO:0000313" key="6">
    <source>
        <dbReference type="Proteomes" id="UP000011185"/>
    </source>
</evidence>
<dbReference type="EMBL" id="JH994045">
    <property type="protein sequence ID" value="ELQ74360.1"/>
    <property type="molecule type" value="Genomic_DNA"/>
</dbReference>